<dbReference type="AlphaFoldDB" id="A0A4Q4JA96"/>
<gene>
    <name evidence="8" type="ORF">EWH08_01975</name>
</gene>
<dbReference type="InterPro" id="IPR017941">
    <property type="entry name" value="Rieske_2Fe-2S"/>
</dbReference>
<organism evidence="8 9">
    <name type="scientific">Sphingobium indicum</name>
    <dbReference type="NCBI Taxonomy" id="332055"/>
    <lineage>
        <taxon>Bacteria</taxon>
        <taxon>Pseudomonadati</taxon>
        <taxon>Pseudomonadota</taxon>
        <taxon>Alphaproteobacteria</taxon>
        <taxon>Sphingomonadales</taxon>
        <taxon>Sphingomonadaceae</taxon>
        <taxon>Sphingobium</taxon>
    </lineage>
</organism>
<dbReference type="Proteomes" id="UP000292734">
    <property type="component" value="Unassembled WGS sequence"/>
</dbReference>
<name>A0A4Q4JA96_9SPHN</name>
<evidence type="ECO:0000256" key="6">
    <source>
        <dbReference type="ARBA" id="ARBA00038001"/>
    </source>
</evidence>
<keyword evidence="2" id="KW-0479">Metal-binding</keyword>
<dbReference type="GeneID" id="29274086"/>
<keyword evidence="4" id="KW-0411">Iron-sulfur</keyword>
<evidence type="ECO:0000256" key="3">
    <source>
        <dbReference type="ARBA" id="ARBA00023004"/>
    </source>
</evidence>
<dbReference type="GO" id="GO:0051537">
    <property type="term" value="F:2 iron, 2 sulfur cluster binding"/>
    <property type="evidence" value="ECO:0007669"/>
    <property type="project" value="UniProtKB-KW"/>
</dbReference>
<dbReference type="EMBL" id="SEOM01000001">
    <property type="protein sequence ID" value="RYM03294.1"/>
    <property type="molecule type" value="Genomic_DNA"/>
</dbReference>
<dbReference type="Pfam" id="PF00355">
    <property type="entry name" value="Rieske"/>
    <property type="match status" value="1"/>
</dbReference>
<accession>A0A4Q4JA96</accession>
<dbReference type="RefSeq" id="WP_013040719.1">
    <property type="nucleotide sequence ID" value="NZ_JACBZE010000001.1"/>
</dbReference>
<comment type="similarity">
    <text evidence="6">Belongs to the bacterial ring-hydroxylating dioxygenase ferredoxin component family.</text>
</comment>
<evidence type="ECO:0000256" key="2">
    <source>
        <dbReference type="ARBA" id="ARBA00022723"/>
    </source>
</evidence>
<reference evidence="8 9" key="1">
    <citation type="submission" date="2019-02" db="EMBL/GenBank/DDBJ databases">
        <authorList>
            <person name="Feng G."/>
        </authorList>
    </citation>
    <scope>NUCLEOTIDE SEQUENCE [LARGE SCALE GENOMIC DNA]</scope>
    <source>
        <strain evidence="8 9">DSM 26779</strain>
    </source>
</reference>
<protein>
    <submittedName>
        <fullName evidence="8">Non-heme iron oxygenase ferredoxin subunit</fullName>
    </submittedName>
</protein>
<dbReference type="SUPFAM" id="SSF50022">
    <property type="entry name" value="ISP domain"/>
    <property type="match status" value="1"/>
</dbReference>
<evidence type="ECO:0000313" key="8">
    <source>
        <dbReference type="EMBL" id="RYM03294.1"/>
    </source>
</evidence>
<dbReference type="OMA" id="NICTHGH"/>
<dbReference type="GO" id="GO:0046872">
    <property type="term" value="F:metal ion binding"/>
    <property type="evidence" value="ECO:0007669"/>
    <property type="project" value="UniProtKB-KW"/>
</dbReference>
<dbReference type="InterPro" id="IPR036922">
    <property type="entry name" value="Rieske_2Fe-2S_sf"/>
</dbReference>
<keyword evidence="1" id="KW-0001">2Fe-2S</keyword>
<sequence>MSEWFDVGPVGLVAEGEVVAVAAGGKPVALFMQNGDHFALHDLCTHGQARLSDGFVEDGCIECPLHQGLFCIASGEPRSAPVTEAVRAYPVRVSGDRILVEV</sequence>
<evidence type="ECO:0000313" key="9">
    <source>
        <dbReference type="Proteomes" id="UP000292734"/>
    </source>
</evidence>
<comment type="cofactor">
    <cofactor evidence="5">
        <name>[2Fe-2S] cluster</name>
        <dbReference type="ChEBI" id="CHEBI:190135"/>
    </cofactor>
</comment>
<dbReference type="Gene3D" id="2.102.10.10">
    <property type="entry name" value="Rieske [2Fe-2S] iron-sulphur domain"/>
    <property type="match status" value="1"/>
</dbReference>
<proteinExistence type="inferred from homology"/>
<comment type="caution">
    <text evidence="8">The sequence shown here is derived from an EMBL/GenBank/DDBJ whole genome shotgun (WGS) entry which is preliminary data.</text>
</comment>
<dbReference type="PANTHER" id="PTHR21496">
    <property type="entry name" value="FERREDOXIN-RELATED"/>
    <property type="match status" value="1"/>
</dbReference>
<dbReference type="PANTHER" id="PTHR21496:SF0">
    <property type="entry name" value="RIESKE DOMAIN-CONTAINING PROTEIN"/>
    <property type="match status" value="1"/>
</dbReference>
<feature type="domain" description="Rieske" evidence="7">
    <location>
        <begin position="4"/>
        <end position="100"/>
    </location>
</feature>
<dbReference type="CDD" id="cd03528">
    <property type="entry name" value="Rieske_RO_ferredoxin"/>
    <property type="match status" value="1"/>
</dbReference>
<keyword evidence="3" id="KW-0408">Iron</keyword>
<evidence type="ECO:0000259" key="7">
    <source>
        <dbReference type="PROSITE" id="PS51296"/>
    </source>
</evidence>
<evidence type="ECO:0000256" key="5">
    <source>
        <dbReference type="ARBA" id="ARBA00034078"/>
    </source>
</evidence>
<evidence type="ECO:0000256" key="4">
    <source>
        <dbReference type="ARBA" id="ARBA00023014"/>
    </source>
</evidence>
<dbReference type="PROSITE" id="PS51296">
    <property type="entry name" value="RIESKE"/>
    <property type="match status" value="1"/>
</dbReference>
<evidence type="ECO:0000256" key="1">
    <source>
        <dbReference type="ARBA" id="ARBA00022714"/>
    </source>
</evidence>